<dbReference type="Proteomes" id="UP000663853">
    <property type="component" value="Unassembled WGS sequence"/>
</dbReference>
<evidence type="ECO:0000256" key="1">
    <source>
        <dbReference type="ARBA" id="ARBA00009947"/>
    </source>
</evidence>
<sequence length="360" mass="40689">MAEDKQSSVPINSGAPSSLTAPTPVNTPLNAAPISLGLSRPTVPDIGEEEGEQQGHDLINKLHNLNIRPSGIVEVLAAPVARRVEGLKGVHAEYCKIEHELKREMLELEKKYLLKFTPIFERRKAILLGASEPTREEVAAGEAISEKDDPEGAAVAKEEREEAEKNLSEEDKAIKGIPNFWLTVLRNHDGLSDLITEKDEAALEYLQDIRLVYLKDTTPGFKLIFDFAPNPFFENQTLEKSYHYQDELGDTGDYIYDPTNRTRLIRRSHAVPSFFNFFSPPPQPTPEQIESGEVDEDLLEELDEKLELDYQIGEDLKERIIPRAIDYYTGKALEYDISGIEHEDDYEDLDDDDDGYDDEN</sequence>
<reference evidence="4" key="1">
    <citation type="submission" date="2021-01" db="EMBL/GenBank/DDBJ databases">
        <authorList>
            <person name="Kaushik A."/>
        </authorList>
    </citation>
    <scope>NUCLEOTIDE SEQUENCE</scope>
    <source>
        <strain evidence="4">AG6-10EEA</strain>
    </source>
</reference>
<dbReference type="InterPro" id="IPR037231">
    <property type="entry name" value="NAP-like_sf"/>
</dbReference>
<feature type="compositionally biased region" description="Acidic residues" evidence="3">
    <location>
        <begin position="342"/>
        <end position="360"/>
    </location>
</feature>
<evidence type="ECO:0008006" key="6">
    <source>
        <dbReference type="Google" id="ProtNLM"/>
    </source>
</evidence>
<feature type="compositionally biased region" description="Polar residues" evidence="3">
    <location>
        <begin position="7"/>
        <end position="29"/>
    </location>
</feature>
<accession>A0A8H3D0D5</accession>
<proteinExistence type="inferred from homology"/>
<feature type="region of interest" description="Disordered" evidence="3">
    <location>
        <begin position="339"/>
        <end position="360"/>
    </location>
</feature>
<dbReference type="SUPFAM" id="SSF143113">
    <property type="entry name" value="NAP-like"/>
    <property type="match status" value="1"/>
</dbReference>
<comment type="similarity">
    <text evidence="1 2">Belongs to the nucleosome assembly protein (NAP) family.</text>
</comment>
<evidence type="ECO:0000256" key="3">
    <source>
        <dbReference type="SAM" id="MobiDB-lite"/>
    </source>
</evidence>
<dbReference type="InterPro" id="IPR002164">
    <property type="entry name" value="NAP_family"/>
</dbReference>
<dbReference type="GO" id="GO:0006334">
    <property type="term" value="P:nucleosome assembly"/>
    <property type="evidence" value="ECO:0007669"/>
    <property type="project" value="InterPro"/>
</dbReference>
<evidence type="ECO:0000256" key="2">
    <source>
        <dbReference type="RuleBase" id="RU003876"/>
    </source>
</evidence>
<dbReference type="Pfam" id="PF00956">
    <property type="entry name" value="NAP"/>
    <property type="match status" value="2"/>
</dbReference>
<gene>
    <name evidence="4" type="ORF">RDB_LOCUS121079</name>
</gene>
<protein>
    <recommendedName>
        <fullName evidence="6">Nucleosome assembly protein</fullName>
    </recommendedName>
</protein>
<dbReference type="AlphaFoldDB" id="A0A8H3D0D5"/>
<dbReference type="Gene3D" id="1.20.5.1500">
    <property type="match status" value="1"/>
</dbReference>
<organism evidence="4 5">
    <name type="scientific">Rhizoctonia solani</name>
    <dbReference type="NCBI Taxonomy" id="456999"/>
    <lineage>
        <taxon>Eukaryota</taxon>
        <taxon>Fungi</taxon>
        <taxon>Dikarya</taxon>
        <taxon>Basidiomycota</taxon>
        <taxon>Agaricomycotina</taxon>
        <taxon>Agaricomycetes</taxon>
        <taxon>Cantharellales</taxon>
        <taxon>Ceratobasidiaceae</taxon>
        <taxon>Rhizoctonia</taxon>
    </lineage>
</organism>
<dbReference type="Gene3D" id="3.30.1120.90">
    <property type="entry name" value="Nucleosome assembly protein"/>
    <property type="match status" value="2"/>
</dbReference>
<feature type="region of interest" description="Disordered" evidence="3">
    <location>
        <begin position="1"/>
        <end position="32"/>
    </location>
</feature>
<dbReference type="PANTHER" id="PTHR11875">
    <property type="entry name" value="TESTIS-SPECIFIC Y-ENCODED PROTEIN"/>
    <property type="match status" value="1"/>
</dbReference>
<name>A0A8H3D0D5_9AGAM</name>
<evidence type="ECO:0000313" key="5">
    <source>
        <dbReference type="Proteomes" id="UP000663853"/>
    </source>
</evidence>
<evidence type="ECO:0000313" key="4">
    <source>
        <dbReference type="EMBL" id="CAE6506837.1"/>
    </source>
</evidence>
<comment type="caution">
    <text evidence="4">The sequence shown here is derived from an EMBL/GenBank/DDBJ whole genome shotgun (WGS) entry which is preliminary data.</text>
</comment>
<dbReference type="EMBL" id="CAJMXA010003609">
    <property type="protein sequence ID" value="CAE6506837.1"/>
    <property type="molecule type" value="Genomic_DNA"/>
</dbReference>
<dbReference type="GO" id="GO:0005634">
    <property type="term" value="C:nucleus"/>
    <property type="evidence" value="ECO:0007669"/>
    <property type="project" value="InterPro"/>
</dbReference>